<gene>
    <name evidence="1" type="ORF">RJ639_047817</name>
</gene>
<feature type="non-terminal residue" evidence="1">
    <location>
        <position position="152"/>
    </location>
</feature>
<organism evidence="1 2">
    <name type="scientific">Escallonia herrerae</name>
    <dbReference type="NCBI Taxonomy" id="1293975"/>
    <lineage>
        <taxon>Eukaryota</taxon>
        <taxon>Viridiplantae</taxon>
        <taxon>Streptophyta</taxon>
        <taxon>Embryophyta</taxon>
        <taxon>Tracheophyta</taxon>
        <taxon>Spermatophyta</taxon>
        <taxon>Magnoliopsida</taxon>
        <taxon>eudicotyledons</taxon>
        <taxon>Gunneridae</taxon>
        <taxon>Pentapetalae</taxon>
        <taxon>asterids</taxon>
        <taxon>campanulids</taxon>
        <taxon>Escalloniales</taxon>
        <taxon>Escalloniaceae</taxon>
        <taxon>Escallonia</taxon>
    </lineage>
</organism>
<reference evidence="1" key="1">
    <citation type="submission" date="2022-12" db="EMBL/GenBank/DDBJ databases">
        <title>Draft genome assemblies for two species of Escallonia (Escalloniales).</title>
        <authorList>
            <person name="Chanderbali A."/>
            <person name="Dervinis C."/>
            <person name="Anghel I."/>
            <person name="Soltis D."/>
            <person name="Soltis P."/>
            <person name="Zapata F."/>
        </authorList>
    </citation>
    <scope>NUCLEOTIDE SEQUENCE</scope>
    <source>
        <strain evidence="1">UCBG64.0493</strain>
        <tissue evidence="1">Leaf</tissue>
    </source>
</reference>
<dbReference type="AlphaFoldDB" id="A0AA88W5Q7"/>
<dbReference type="EMBL" id="JAVXUP010000818">
    <property type="protein sequence ID" value="KAK3020364.1"/>
    <property type="molecule type" value="Genomic_DNA"/>
</dbReference>
<comment type="caution">
    <text evidence="1">The sequence shown here is derived from an EMBL/GenBank/DDBJ whole genome shotgun (WGS) entry which is preliminary data.</text>
</comment>
<sequence length="152" mass="17243">MNISDVTIELHSIRDTFLGRRTPHTIEDIVLPVSRLIAQEDGGIIMYSYIDTINKGMGNERHHKTEVNKSYHFKVPSDLPPNTPKKSVPDGIQAIGDITDITTHRHKLLHVMYRPTFSYVSQGLHPGYIIFFVQSAVMIASSRDRTIHLHVS</sequence>
<protein>
    <submittedName>
        <fullName evidence="1">Uncharacterized protein</fullName>
    </submittedName>
</protein>
<proteinExistence type="predicted"/>
<name>A0AA88W5Q7_9ASTE</name>
<dbReference type="Proteomes" id="UP001188597">
    <property type="component" value="Unassembled WGS sequence"/>
</dbReference>
<evidence type="ECO:0000313" key="2">
    <source>
        <dbReference type="Proteomes" id="UP001188597"/>
    </source>
</evidence>
<evidence type="ECO:0000313" key="1">
    <source>
        <dbReference type="EMBL" id="KAK3020364.1"/>
    </source>
</evidence>
<keyword evidence="2" id="KW-1185">Reference proteome</keyword>
<accession>A0AA88W5Q7</accession>